<dbReference type="Proteomes" id="UP001229421">
    <property type="component" value="Unassembled WGS sequence"/>
</dbReference>
<dbReference type="FunFam" id="3.40.50.300:FF:000169">
    <property type="entry name" value="ABC transporter C family member 3"/>
    <property type="match status" value="1"/>
</dbReference>
<dbReference type="SUPFAM" id="SSF52540">
    <property type="entry name" value="P-loop containing nucleoside triphosphate hydrolases"/>
    <property type="match status" value="2"/>
</dbReference>
<evidence type="ECO:0000256" key="10">
    <source>
        <dbReference type="ARBA" id="ARBA00022989"/>
    </source>
</evidence>
<dbReference type="CDD" id="cd03250">
    <property type="entry name" value="ABCC_MRP_domain1"/>
    <property type="match status" value="1"/>
</dbReference>
<dbReference type="InterPro" id="IPR044746">
    <property type="entry name" value="ABCC_6TM_D1"/>
</dbReference>
<dbReference type="PROSITE" id="PS50893">
    <property type="entry name" value="ABC_TRANSPORTER_2"/>
    <property type="match status" value="2"/>
</dbReference>
<dbReference type="InterPro" id="IPR050173">
    <property type="entry name" value="ABC_transporter_C-like"/>
</dbReference>
<feature type="transmembrane region" description="Helical" evidence="13">
    <location>
        <begin position="1045"/>
        <end position="1067"/>
    </location>
</feature>
<evidence type="ECO:0000256" key="9">
    <source>
        <dbReference type="ARBA" id="ARBA00022967"/>
    </source>
</evidence>
<reference evidence="16" key="1">
    <citation type="journal article" date="2023" name="bioRxiv">
        <title>Improved chromosome-level genome assembly for marigold (Tagetes erecta).</title>
        <authorList>
            <person name="Jiang F."/>
            <person name="Yuan L."/>
            <person name="Wang S."/>
            <person name="Wang H."/>
            <person name="Xu D."/>
            <person name="Wang A."/>
            <person name="Fan W."/>
        </authorList>
    </citation>
    <scope>NUCLEOTIDE SEQUENCE</scope>
    <source>
        <strain evidence="16">WSJ</strain>
        <tissue evidence="16">Leaf</tissue>
    </source>
</reference>
<feature type="domain" description="ABC transmembrane type-1" evidence="15">
    <location>
        <begin position="936"/>
        <end position="1202"/>
    </location>
</feature>
<feature type="transmembrane region" description="Helical" evidence="13">
    <location>
        <begin position="1074"/>
        <end position="1093"/>
    </location>
</feature>
<feature type="transmembrane region" description="Helical" evidence="13">
    <location>
        <begin position="454"/>
        <end position="474"/>
    </location>
</feature>
<feature type="transmembrane region" description="Helical" evidence="13">
    <location>
        <begin position="539"/>
        <end position="561"/>
    </location>
</feature>
<dbReference type="FunFam" id="1.20.1560.10:FF:000003">
    <property type="entry name" value="ABC transporter C family member 10"/>
    <property type="match status" value="1"/>
</dbReference>
<keyword evidence="10 13" id="KW-1133">Transmembrane helix</keyword>
<protein>
    <recommendedName>
        <fullName evidence="3">ABC-type xenobiotic transporter</fullName>
        <ecNumber evidence="3">7.6.2.2</ecNumber>
    </recommendedName>
</protein>
<accession>A0AAD8K8A4</accession>
<keyword evidence="4" id="KW-0813">Transport</keyword>
<dbReference type="GO" id="GO:0005524">
    <property type="term" value="F:ATP binding"/>
    <property type="evidence" value="ECO:0007669"/>
    <property type="project" value="UniProtKB-KW"/>
</dbReference>
<evidence type="ECO:0000256" key="2">
    <source>
        <dbReference type="ARBA" id="ARBA00009726"/>
    </source>
</evidence>
<dbReference type="Pfam" id="PF00664">
    <property type="entry name" value="ABC_membrane"/>
    <property type="match status" value="2"/>
</dbReference>
<dbReference type="SUPFAM" id="SSF90123">
    <property type="entry name" value="ABC transporter transmembrane region"/>
    <property type="match status" value="2"/>
</dbReference>
<dbReference type="CDD" id="cd03244">
    <property type="entry name" value="ABCC_MRP_domain2"/>
    <property type="match status" value="1"/>
</dbReference>
<keyword evidence="5 13" id="KW-0812">Transmembrane</keyword>
<dbReference type="InterPro" id="IPR017871">
    <property type="entry name" value="ABC_transporter-like_CS"/>
</dbReference>
<evidence type="ECO:0000256" key="11">
    <source>
        <dbReference type="ARBA" id="ARBA00023136"/>
    </source>
</evidence>
<feature type="transmembrane region" description="Helical" evidence="13">
    <location>
        <begin position="71"/>
        <end position="95"/>
    </location>
</feature>
<organism evidence="16 17">
    <name type="scientific">Tagetes erecta</name>
    <name type="common">African marigold</name>
    <dbReference type="NCBI Taxonomy" id="13708"/>
    <lineage>
        <taxon>Eukaryota</taxon>
        <taxon>Viridiplantae</taxon>
        <taxon>Streptophyta</taxon>
        <taxon>Embryophyta</taxon>
        <taxon>Tracheophyta</taxon>
        <taxon>Spermatophyta</taxon>
        <taxon>Magnoliopsida</taxon>
        <taxon>eudicotyledons</taxon>
        <taxon>Gunneridae</taxon>
        <taxon>Pentapetalae</taxon>
        <taxon>asterids</taxon>
        <taxon>campanulids</taxon>
        <taxon>Asterales</taxon>
        <taxon>Asteraceae</taxon>
        <taxon>Asteroideae</taxon>
        <taxon>Heliantheae alliance</taxon>
        <taxon>Tageteae</taxon>
        <taxon>Tagetes</taxon>
    </lineage>
</organism>
<dbReference type="Gene3D" id="1.20.1560.10">
    <property type="entry name" value="ABC transporter type 1, transmembrane domain"/>
    <property type="match status" value="2"/>
</dbReference>
<evidence type="ECO:0000256" key="5">
    <source>
        <dbReference type="ARBA" id="ARBA00022692"/>
    </source>
</evidence>
<feature type="transmembrane region" description="Helical" evidence="13">
    <location>
        <begin position="430"/>
        <end position="447"/>
    </location>
</feature>
<comment type="caution">
    <text evidence="16">The sequence shown here is derived from an EMBL/GenBank/DDBJ whole genome shotgun (WGS) entry which is preliminary data.</text>
</comment>
<dbReference type="SMART" id="SM00382">
    <property type="entry name" value="AAA"/>
    <property type="match status" value="2"/>
</dbReference>
<sequence>MGHDEPSFMGLSVTLSQLSILNMNDNFLLFHGVSAITHLGFLLLVFICWFCRNISTKRLEGVKHMSKNGVLFYRQTMLSCVVLMVLNIGMCFLNLLYWYNNGWTKENTVSFSDTIFRALAWLFVSVYLHCHVSNSTESKYPFALRIWWLCSFLIVSFCLVLDYVFYNQIHSLAVQFLVLDASSTVIGLFLCYVGFLVKNDGDSISHFYHEPLLDGSSSVTSDHRDSKQRGETITHSATNSIFSLLTFSWIQPLISIGYKKRLDLEDVPQLDSLNSAQRSFAVLRNKLELDKSKNSRMNTFNLVKALILTTRKEIIVTGILSFLSTLASYVGPFLIDTFVKYLNGHRDLNEGFLLVSAFCVAKIVECLAQRHCDFMLQQAGINVRAALVAMIYHKGLTLSSESKQGYSNGEIINFMAVDAERIGDFSKVMHTPWLVIVQVGLALAILYKKLGISSLATLFATIVVMLSNLPLGSLQENFQEKLMKCKDKRMKTTSEILKNMRILKLYGWEMKFLSRIDDIRSKEAHWLYKLTFTMAMTCFAFWVAPTFVAIATFGTCMLAGIPLDSGKVLSALATFKNLQESVYNLPDTISMLAQAKVSLDRIASFLCLAELDSGLVEIVPKGTSATSVEIVDGSFSWDVTSCNSTLVDINFKVFHHMKVAVCGPVGSGKSSLLSCVLGEMPQLSGKVKVSGTKAYVGQSPWIQSGTIEQNILFGKEMGRERYEKVLEACDLKKDLEVLSFGDQTIIGERGINLSGGQKQRIQIARALYQDADIYLFDDPFSAVDAITGNHLFKECMTDLLESKTVIYVTHQVEFLPAADLILVLKDGRITQSGKYDDIIKLGSDFLELVGAHKKALLEIDSVGSKIPNVSENQGSHDTFIKNIQPDTIKGQNDELVHMERTKRQLVVEEERERGKVGSSAYWKYLTTAYGGALTPLVLLAQIMFESSQISSNYWLAWASSTFESNATRVSNFQFLIVYVAFGIGCSFCILARSLLLMKAGYETANRLFYKMHFCIFRAPMSFFDANPSGRILNRVSTDQTTMDLTLPYIIGPFAFVVIQLLGIILVMSLGAWPVFLVFFPVVGICIWLQQYYLPSARELARLVGVCKAPVIQHFSETISGSTTIRSFNQKQRFQDTCLKLIDNYSRPKFHVAGALAWLGSRLDMLSSFIFAFLLIFLVSVPEGIIDPSTAGLAVTYGLNLNMLQAWAIQKLCKLEIEFISVERIFQYSSIPSEPPLVIDSNRPYHFWPSQGKVDIHHLQVRYAPHMPLVLRGITCTFRGGTNTGIVGRTGSGKSTLIQTLFRIIEPASGEILIDGINISSIGLHDLRSRLSIIPQDPTMFNGTIRSNMDPLEDYTDDQIWEALDKCQIGDEVRNKEGKLDATVTENGENWSVGQRQLICLGRVLLKKSKILVLDEATASVDTSTDNMIQKTLRQHFSNSTVITIAHRITSVVKSDMVLVLNNGLVEEYDSPTILLEDKSSSFSQLVSEYSMRSNSRRI</sequence>
<keyword evidence="7" id="KW-0547">Nucleotide-binding</keyword>
<dbReference type="FunFam" id="1.20.1560.10:FF:000002">
    <property type="entry name" value="ABC transporter C family member 5"/>
    <property type="match status" value="1"/>
</dbReference>
<comment type="similarity">
    <text evidence="2">Belongs to the ABC transporter superfamily. ABCC family. Conjugate transporter (TC 3.A.1.208) subfamily.</text>
</comment>
<feature type="transmembrane region" description="Helical" evidence="13">
    <location>
        <begin position="28"/>
        <end position="50"/>
    </location>
</feature>
<gene>
    <name evidence="16" type="ORF">QVD17_26987</name>
</gene>
<dbReference type="InterPro" id="IPR011527">
    <property type="entry name" value="ABC1_TM_dom"/>
</dbReference>
<dbReference type="GO" id="GO:0016887">
    <property type="term" value="F:ATP hydrolysis activity"/>
    <property type="evidence" value="ECO:0007669"/>
    <property type="project" value="InterPro"/>
</dbReference>
<feature type="domain" description="ABC transporter" evidence="14">
    <location>
        <begin position="628"/>
        <end position="851"/>
    </location>
</feature>
<feature type="domain" description="ABC transporter" evidence="14">
    <location>
        <begin position="1255"/>
        <end position="1487"/>
    </location>
</feature>
<keyword evidence="11 13" id="KW-0472">Membrane</keyword>
<dbReference type="PROSITE" id="PS00211">
    <property type="entry name" value="ABC_TRANSPORTER_1"/>
    <property type="match status" value="1"/>
</dbReference>
<comment type="catalytic activity">
    <reaction evidence="12">
        <text>ATP + H2O + xenobioticSide 1 = ADP + phosphate + xenobioticSide 2.</text>
        <dbReference type="EC" id="7.6.2.2"/>
    </reaction>
</comment>
<dbReference type="GO" id="GO:0008559">
    <property type="term" value="F:ABC-type xenobiotic transporter activity"/>
    <property type="evidence" value="ECO:0007669"/>
    <property type="project" value="UniProtKB-EC"/>
</dbReference>
<dbReference type="Gene3D" id="3.40.50.300">
    <property type="entry name" value="P-loop containing nucleotide triphosphate hydrolases"/>
    <property type="match status" value="2"/>
</dbReference>
<evidence type="ECO:0000256" key="13">
    <source>
        <dbReference type="SAM" id="Phobius"/>
    </source>
</evidence>
<dbReference type="GO" id="GO:0016020">
    <property type="term" value="C:membrane"/>
    <property type="evidence" value="ECO:0007669"/>
    <property type="project" value="UniProtKB-SubCell"/>
</dbReference>
<evidence type="ECO:0000256" key="7">
    <source>
        <dbReference type="ARBA" id="ARBA00022741"/>
    </source>
</evidence>
<dbReference type="EMBL" id="JAUHHV010000007">
    <property type="protein sequence ID" value="KAK1417853.1"/>
    <property type="molecule type" value="Genomic_DNA"/>
</dbReference>
<evidence type="ECO:0000259" key="14">
    <source>
        <dbReference type="PROSITE" id="PS50893"/>
    </source>
</evidence>
<dbReference type="PANTHER" id="PTHR24223:SF458">
    <property type="entry name" value="ABC-TYPE XENOBIOTIC TRANSPORTER"/>
    <property type="match status" value="1"/>
</dbReference>
<feature type="transmembrane region" description="Helical" evidence="13">
    <location>
        <begin position="172"/>
        <end position="197"/>
    </location>
</feature>
<name>A0AAD8K8A4_TARER</name>
<dbReference type="CDD" id="cd18580">
    <property type="entry name" value="ABC_6TM_ABCC_D2"/>
    <property type="match status" value="1"/>
</dbReference>
<feature type="transmembrane region" description="Helical" evidence="13">
    <location>
        <begin position="115"/>
        <end position="134"/>
    </location>
</feature>
<keyword evidence="9" id="KW-1278">Translocase</keyword>
<evidence type="ECO:0000256" key="3">
    <source>
        <dbReference type="ARBA" id="ARBA00012191"/>
    </source>
</evidence>
<dbReference type="PANTHER" id="PTHR24223">
    <property type="entry name" value="ATP-BINDING CASSETTE SUB-FAMILY C"/>
    <property type="match status" value="1"/>
</dbReference>
<dbReference type="InterPro" id="IPR036640">
    <property type="entry name" value="ABC1_TM_sf"/>
</dbReference>
<keyword evidence="6" id="KW-0677">Repeat</keyword>
<feature type="transmembrane region" description="Helical" evidence="13">
    <location>
        <begin position="314"/>
        <end position="335"/>
    </location>
</feature>
<dbReference type="InterPro" id="IPR044726">
    <property type="entry name" value="ABCC_6TM_D2"/>
</dbReference>
<evidence type="ECO:0000256" key="12">
    <source>
        <dbReference type="ARBA" id="ARBA00034018"/>
    </source>
</evidence>
<dbReference type="CDD" id="cd18579">
    <property type="entry name" value="ABC_6TM_ABCC_D1"/>
    <property type="match status" value="1"/>
</dbReference>
<dbReference type="Pfam" id="PF00005">
    <property type="entry name" value="ABC_tran"/>
    <property type="match status" value="2"/>
</dbReference>
<keyword evidence="8" id="KW-0067">ATP-binding</keyword>
<evidence type="ECO:0000256" key="1">
    <source>
        <dbReference type="ARBA" id="ARBA00004141"/>
    </source>
</evidence>
<comment type="subcellular location">
    <subcellularLocation>
        <location evidence="1">Membrane</location>
        <topology evidence="1">Multi-pass membrane protein</topology>
    </subcellularLocation>
</comment>
<evidence type="ECO:0000256" key="6">
    <source>
        <dbReference type="ARBA" id="ARBA00022737"/>
    </source>
</evidence>
<evidence type="ECO:0000256" key="8">
    <source>
        <dbReference type="ARBA" id="ARBA00022840"/>
    </source>
</evidence>
<evidence type="ECO:0000256" key="4">
    <source>
        <dbReference type="ARBA" id="ARBA00022448"/>
    </source>
</evidence>
<proteinExistence type="inferred from homology"/>
<feature type="transmembrane region" description="Helical" evidence="13">
    <location>
        <begin position="1154"/>
        <end position="1178"/>
    </location>
</feature>
<dbReference type="InterPro" id="IPR027417">
    <property type="entry name" value="P-loop_NTPase"/>
</dbReference>
<keyword evidence="17" id="KW-1185">Reference proteome</keyword>
<dbReference type="FunFam" id="3.40.50.300:FF:000508">
    <property type="entry name" value="ABC transporter C family member 5"/>
    <property type="match status" value="1"/>
</dbReference>
<dbReference type="EC" id="7.6.2.2" evidence="3"/>
<feature type="transmembrane region" description="Helical" evidence="13">
    <location>
        <begin position="972"/>
        <end position="995"/>
    </location>
</feature>
<feature type="transmembrane region" description="Helical" evidence="13">
    <location>
        <begin position="146"/>
        <end position="166"/>
    </location>
</feature>
<feature type="domain" description="ABC transmembrane type-1" evidence="15">
    <location>
        <begin position="315"/>
        <end position="594"/>
    </location>
</feature>
<dbReference type="InterPro" id="IPR003439">
    <property type="entry name" value="ABC_transporter-like_ATP-bd"/>
</dbReference>
<evidence type="ECO:0000313" key="16">
    <source>
        <dbReference type="EMBL" id="KAK1417853.1"/>
    </source>
</evidence>
<dbReference type="PROSITE" id="PS50929">
    <property type="entry name" value="ABC_TM1F"/>
    <property type="match status" value="2"/>
</dbReference>
<evidence type="ECO:0000313" key="17">
    <source>
        <dbReference type="Proteomes" id="UP001229421"/>
    </source>
</evidence>
<evidence type="ECO:0000259" key="15">
    <source>
        <dbReference type="PROSITE" id="PS50929"/>
    </source>
</evidence>
<dbReference type="InterPro" id="IPR003593">
    <property type="entry name" value="AAA+_ATPase"/>
</dbReference>